<dbReference type="RefSeq" id="WP_165873345.1">
    <property type="nucleotide sequence ID" value="NZ_JANKAQ010000009.1"/>
</dbReference>
<feature type="transmembrane region" description="Helical" evidence="1">
    <location>
        <begin position="274"/>
        <end position="295"/>
    </location>
</feature>
<dbReference type="PANTHER" id="PTHR43630">
    <property type="entry name" value="POLY-BETA-1,6-N-ACETYL-D-GLUCOSAMINE SYNTHASE"/>
    <property type="match status" value="1"/>
</dbReference>
<feature type="domain" description="Glycosyltransferase 2-like" evidence="2">
    <location>
        <begin position="10"/>
        <end position="177"/>
    </location>
</feature>
<keyword evidence="4" id="KW-1185">Reference proteome</keyword>
<accession>A0A4R2LH40</accession>
<comment type="caution">
    <text evidence="3">The sequence shown here is derived from an EMBL/GenBank/DDBJ whole genome shotgun (WGS) entry which is preliminary data.</text>
</comment>
<gene>
    <name evidence="3" type="ORF">EV212_10870</name>
</gene>
<dbReference type="Pfam" id="PF00535">
    <property type="entry name" value="Glycos_transf_2"/>
    <property type="match status" value="1"/>
</dbReference>
<reference evidence="3 4" key="1">
    <citation type="submission" date="2019-03" db="EMBL/GenBank/DDBJ databases">
        <title>Genomic Encyclopedia of Type Strains, Phase IV (KMG-IV): sequencing the most valuable type-strain genomes for metagenomic binning, comparative biology and taxonomic classification.</title>
        <authorList>
            <person name="Goeker M."/>
        </authorList>
    </citation>
    <scope>NUCLEOTIDE SEQUENCE [LARGE SCALE GENOMIC DNA]</scope>
    <source>
        <strain evidence="3 4">DSM 28559</strain>
    </source>
</reference>
<protein>
    <submittedName>
        <fullName evidence="3">Glycosyl transferase family 2</fullName>
    </submittedName>
</protein>
<evidence type="ECO:0000259" key="2">
    <source>
        <dbReference type="Pfam" id="PF00535"/>
    </source>
</evidence>
<keyword evidence="1" id="KW-0812">Transmembrane</keyword>
<dbReference type="InterPro" id="IPR029044">
    <property type="entry name" value="Nucleotide-diphossugar_trans"/>
</dbReference>
<sequence>MESSRLPFISVVIPVRNEHKYIRACLDSVLRQDYPRDRHEVLLAVGPSEDDTEEIIREYEECYGHIHMLKNSKGTISCGLNIGIKAAKGKYIVRMDAHSEFAQDYISKCVEYLLKSGAENVGGPMVAEGKNPIQRAVAAAYHSPFALGGGKQHIKDYEGYSDTVFLGAFKKSIAEEIGLFDEKLILNEDDDFNFRLSEAGGKIYISSEIHSIYYPRDTYFGLIKQYFGYGFWKVAVIKKHHKPARLSHLVPMMFVLFLIFGGFMSCFSQRFRKFYAGVMGLYTVMDVGVSCTLKAEDTSDGFMLRLRLILIHFLLHVSYGCGFIAGLIR</sequence>
<dbReference type="AlphaFoldDB" id="A0A4R2LH40"/>
<evidence type="ECO:0000313" key="3">
    <source>
        <dbReference type="EMBL" id="TCO84311.1"/>
    </source>
</evidence>
<keyword evidence="3" id="KW-0808">Transferase</keyword>
<feature type="transmembrane region" description="Helical" evidence="1">
    <location>
        <begin position="307"/>
        <end position="328"/>
    </location>
</feature>
<dbReference type="CDD" id="cd02525">
    <property type="entry name" value="Succinoglycan_BP_ExoA"/>
    <property type="match status" value="1"/>
</dbReference>
<keyword evidence="1" id="KW-1133">Transmembrane helix</keyword>
<name>A0A4R2LH40_9FIRM</name>
<dbReference type="GO" id="GO:0016740">
    <property type="term" value="F:transferase activity"/>
    <property type="evidence" value="ECO:0007669"/>
    <property type="project" value="UniProtKB-KW"/>
</dbReference>
<dbReference type="InterPro" id="IPR001173">
    <property type="entry name" value="Glyco_trans_2-like"/>
</dbReference>
<keyword evidence="1" id="KW-0472">Membrane</keyword>
<dbReference type="SUPFAM" id="SSF53448">
    <property type="entry name" value="Nucleotide-diphospho-sugar transferases"/>
    <property type="match status" value="1"/>
</dbReference>
<dbReference type="PANTHER" id="PTHR43630:SF2">
    <property type="entry name" value="GLYCOSYLTRANSFERASE"/>
    <property type="match status" value="1"/>
</dbReference>
<dbReference type="EMBL" id="SLXA01000008">
    <property type="protein sequence ID" value="TCO84311.1"/>
    <property type="molecule type" value="Genomic_DNA"/>
</dbReference>
<evidence type="ECO:0000313" key="4">
    <source>
        <dbReference type="Proteomes" id="UP000295711"/>
    </source>
</evidence>
<evidence type="ECO:0000256" key="1">
    <source>
        <dbReference type="SAM" id="Phobius"/>
    </source>
</evidence>
<feature type="transmembrane region" description="Helical" evidence="1">
    <location>
        <begin position="249"/>
        <end position="267"/>
    </location>
</feature>
<dbReference type="Proteomes" id="UP000295711">
    <property type="component" value="Unassembled WGS sequence"/>
</dbReference>
<proteinExistence type="predicted"/>
<organism evidence="3 4">
    <name type="scientific">Frisingicoccus caecimuris</name>
    <dbReference type="NCBI Taxonomy" id="1796636"/>
    <lineage>
        <taxon>Bacteria</taxon>
        <taxon>Bacillati</taxon>
        <taxon>Bacillota</taxon>
        <taxon>Clostridia</taxon>
        <taxon>Lachnospirales</taxon>
        <taxon>Lachnospiraceae</taxon>
        <taxon>Frisingicoccus</taxon>
    </lineage>
</organism>
<dbReference type="Gene3D" id="3.90.550.10">
    <property type="entry name" value="Spore Coat Polysaccharide Biosynthesis Protein SpsA, Chain A"/>
    <property type="match status" value="1"/>
</dbReference>